<dbReference type="Pfam" id="PF08448">
    <property type="entry name" value="PAS_4"/>
    <property type="match status" value="2"/>
</dbReference>
<dbReference type="InterPro" id="IPR003594">
    <property type="entry name" value="HATPase_dom"/>
</dbReference>
<dbReference type="Gene3D" id="3.30.565.10">
    <property type="entry name" value="Histidine kinase-like ATPase, C-terminal domain"/>
    <property type="match status" value="1"/>
</dbReference>
<dbReference type="InterPro" id="IPR004358">
    <property type="entry name" value="Sig_transdc_His_kin-like_C"/>
</dbReference>
<dbReference type="AlphaFoldDB" id="A0A7W8DMX4"/>
<keyword evidence="9" id="KW-1185">Reference proteome</keyword>
<dbReference type="InterPro" id="IPR015168">
    <property type="entry name" value="SsuA/THI5"/>
</dbReference>
<dbReference type="Proteomes" id="UP000534294">
    <property type="component" value="Unassembled WGS sequence"/>
</dbReference>
<dbReference type="SMART" id="SM00387">
    <property type="entry name" value="HATPase_c"/>
    <property type="match status" value="1"/>
</dbReference>
<dbReference type="GO" id="GO:0000155">
    <property type="term" value="F:phosphorelay sensor kinase activity"/>
    <property type="evidence" value="ECO:0007669"/>
    <property type="project" value="InterPro"/>
</dbReference>
<evidence type="ECO:0000313" key="9">
    <source>
        <dbReference type="Proteomes" id="UP000534294"/>
    </source>
</evidence>
<dbReference type="PROSITE" id="PS50110">
    <property type="entry name" value="RESPONSE_REGULATORY"/>
    <property type="match status" value="1"/>
</dbReference>
<dbReference type="Gene3D" id="3.30.450.20">
    <property type="entry name" value="PAS domain"/>
    <property type="match status" value="2"/>
</dbReference>
<dbReference type="PROSITE" id="PS50109">
    <property type="entry name" value="HIS_KIN"/>
    <property type="match status" value="1"/>
</dbReference>
<dbReference type="SMART" id="SM00448">
    <property type="entry name" value="REC"/>
    <property type="match status" value="1"/>
</dbReference>
<dbReference type="CDD" id="cd00130">
    <property type="entry name" value="PAS"/>
    <property type="match status" value="1"/>
</dbReference>
<evidence type="ECO:0000256" key="4">
    <source>
        <dbReference type="PROSITE-ProRule" id="PRU00169"/>
    </source>
</evidence>
<name>A0A7W8DMX4_9BACT</name>
<evidence type="ECO:0000256" key="2">
    <source>
        <dbReference type="ARBA" id="ARBA00012438"/>
    </source>
</evidence>
<feature type="domain" description="Histidine kinase" evidence="5">
    <location>
        <begin position="651"/>
        <end position="874"/>
    </location>
</feature>
<evidence type="ECO:0000256" key="1">
    <source>
        <dbReference type="ARBA" id="ARBA00000085"/>
    </source>
</evidence>
<dbReference type="InterPro" id="IPR001789">
    <property type="entry name" value="Sig_transdc_resp-reg_receiver"/>
</dbReference>
<dbReference type="InterPro" id="IPR000014">
    <property type="entry name" value="PAS"/>
</dbReference>
<dbReference type="Gene3D" id="3.40.50.2300">
    <property type="match status" value="1"/>
</dbReference>
<comment type="catalytic activity">
    <reaction evidence="1">
        <text>ATP + protein L-histidine = ADP + protein N-phospho-L-histidine.</text>
        <dbReference type="EC" id="2.7.13.3"/>
    </reaction>
</comment>
<dbReference type="Gene3D" id="1.10.287.130">
    <property type="match status" value="1"/>
</dbReference>
<dbReference type="SUPFAM" id="SSF55785">
    <property type="entry name" value="PYP-like sensor domain (PAS domain)"/>
    <property type="match status" value="2"/>
</dbReference>
<dbReference type="SUPFAM" id="SSF55874">
    <property type="entry name" value="ATPase domain of HSP90 chaperone/DNA topoisomerase II/histidine kinase"/>
    <property type="match status" value="1"/>
</dbReference>
<dbReference type="PROSITE" id="PS50112">
    <property type="entry name" value="PAS"/>
    <property type="match status" value="1"/>
</dbReference>
<keyword evidence="3 4" id="KW-0597">Phosphoprotein</keyword>
<reference evidence="8 9" key="1">
    <citation type="submission" date="2020-08" db="EMBL/GenBank/DDBJ databases">
        <title>Genomic Encyclopedia of Type Strains, Phase IV (KMG-IV): sequencing the most valuable type-strain genomes for metagenomic binning, comparative biology and taxonomic classification.</title>
        <authorList>
            <person name="Goeker M."/>
        </authorList>
    </citation>
    <scope>NUCLEOTIDE SEQUENCE [LARGE SCALE GENOMIC DNA]</scope>
    <source>
        <strain evidence="8 9">DSM 12251</strain>
    </source>
</reference>
<dbReference type="Pfam" id="PF00072">
    <property type="entry name" value="Response_reg"/>
    <property type="match status" value="1"/>
</dbReference>
<dbReference type="InterPro" id="IPR036890">
    <property type="entry name" value="HATPase_C_sf"/>
</dbReference>
<dbReference type="InterPro" id="IPR035965">
    <property type="entry name" value="PAS-like_dom_sf"/>
</dbReference>
<protein>
    <recommendedName>
        <fullName evidence="2">histidine kinase</fullName>
        <ecNumber evidence="2">2.7.13.3</ecNumber>
    </recommendedName>
</protein>
<feature type="domain" description="Response regulatory" evidence="6">
    <location>
        <begin position="898"/>
        <end position="1015"/>
    </location>
</feature>
<dbReference type="PANTHER" id="PTHR43065:SF49">
    <property type="entry name" value="HISTIDINE KINASE"/>
    <property type="match status" value="1"/>
</dbReference>
<evidence type="ECO:0000256" key="3">
    <source>
        <dbReference type="ARBA" id="ARBA00022553"/>
    </source>
</evidence>
<dbReference type="Pfam" id="PF09084">
    <property type="entry name" value="NMT1"/>
    <property type="match status" value="1"/>
</dbReference>
<evidence type="ECO:0000259" key="7">
    <source>
        <dbReference type="PROSITE" id="PS50112"/>
    </source>
</evidence>
<dbReference type="InterPro" id="IPR013656">
    <property type="entry name" value="PAS_4"/>
</dbReference>
<organism evidence="8 9">
    <name type="scientific">Prosthecobacter dejongeii</name>
    <dbReference type="NCBI Taxonomy" id="48465"/>
    <lineage>
        <taxon>Bacteria</taxon>
        <taxon>Pseudomonadati</taxon>
        <taxon>Verrucomicrobiota</taxon>
        <taxon>Verrucomicrobiia</taxon>
        <taxon>Verrucomicrobiales</taxon>
        <taxon>Verrucomicrobiaceae</taxon>
        <taxon>Prosthecobacter</taxon>
    </lineage>
</organism>
<feature type="domain" description="PAS" evidence="7">
    <location>
        <begin position="384"/>
        <end position="458"/>
    </location>
</feature>
<dbReference type="Pfam" id="PF02518">
    <property type="entry name" value="HATPase_c"/>
    <property type="match status" value="1"/>
</dbReference>
<dbReference type="NCBIfam" id="TIGR00229">
    <property type="entry name" value="sensory_box"/>
    <property type="match status" value="2"/>
</dbReference>
<dbReference type="CDD" id="cd00082">
    <property type="entry name" value="HisKA"/>
    <property type="match status" value="1"/>
</dbReference>
<dbReference type="SMART" id="SM00388">
    <property type="entry name" value="HisKA"/>
    <property type="match status" value="1"/>
</dbReference>
<dbReference type="SUPFAM" id="SSF53850">
    <property type="entry name" value="Periplasmic binding protein-like II"/>
    <property type="match status" value="1"/>
</dbReference>
<dbReference type="EMBL" id="JACHIF010000001">
    <property type="protein sequence ID" value="MBB5035944.1"/>
    <property type="molecule type" value="Genomic_DNA"/>
</dbReference>
<dbReference type="PRINTS" id="PR00344">
    <property type="entry name" value="BCTRLSENSOR"/>
</dbReference>
<comment type="caution">
    <text evidence="8">The sequence shown here is derived from an EMBL/GenBank/DDBJ whole genome shotgun (WGS) entry which is preliminary data.</text>
</comment>
<proteinExistence type="predicted"/>
<accession>A0A7W8DMX4</accession>
<dbReference type="SMART" id="SM00091">
    <property type="entry name" value="PAS"/>
    <property type="match status" value="2"/>
</dbReference>
<evidence type="ECO:0000259" key="5">
    <source>
        <dbReference type="PROSITE" id="PS50109"/>
    </source>
</evidence>
<evidence type="ECO:0000259" key="6">
    <source>
        <dbReference type="PROSITE" id="PS50110"/>
    </source>
</evidence>
<dbReference type="InterPro" id="IPR011006">
    <property type="entry name" value="CheY-like_superfamily"/>
</dbReference>
<evidence type="ECO:0000313" key="8">
    <source>
        <dbReference type="EMBL" id="MBB5035944.1"/>
    </source>
</evidence>
<dbReference type="SUPFAM" id="SSF52172">
    <property type="entry name" value="CheY-like"/>
    <property type="match status" value="1"/>
</dbReference>
<dbReference type="InterPro" id="IPR036097">
    <property type="entry name" value="HisK_dim/P_sf"/>
</dbReference>
<dbReference type="PANTHER" id="PTHR43065">
    <property type="entry name" value="SENSOR HISTIDINE KINASE"/>
    <property type="match status" value="1"/>
</dbReference>
<dbReference type="EC" id="2.7.13.3" evidence="2"/>
<dbReference type="SUPFAM" id="SSF47384">
    <property type="entry name" value="Homodimeric domain of signal transducing histidine kinase"/>
    <property type="match status" value="1"/>
</dbReference>
<gene>
    <name evidence="8" type="ORF">HNQ64_000178</name>
</gene>
<dbReference type="RefSeq" id="WP_184204396.1">
    <property type="nucleotide sequence ID" value="NZ_JACHIF010000001.1"/>
</dbReference>
<dbReference type="InterPro" id="IPR003661">
    <property type="entry name" value="HisK_dim/P_dom"/>
</dbReference>
<dbReference type="Gene3D" id="3.40.190.10">
    <property type="entry name" value="Periplasmic binding protein-like II"/>
    <property type="match status" value="2"/>
</dbReference>
<dbReference type="Pfam" id="PF00512">
    <property type="entry name" value="HisKA"/>
    <property type="match status" value="1"/>
</dbReference>
<sequence length="1024" mass="114350">MDLPITLPRKRGNSSLNLIAHRSVFIGLILAFLILNGRAQAATPAPLKKVSIQLKWHHQFQFAGYYAAQLQGYYREAGLEVDLREGSPLRRSLETVESGNADFGVTDCDVLLARMRGSPVVVCAAIFQHSPYIMMSLAERNITKPSDLVGKRLMVATDQGEAEVRAMIQREGLPPDRITFIPHTWNNQDLIEGRVDAISAYSTVEPTQLRQRGVQPSYIRFSDYGVDFYGDTLFTTEGLVKRDPALVRAFVEASLKGWDYAMKHPDELIEHILQMPGVRQRGIQRENLEVEAREMVPLIQADLVEVGHMNAGRWDRIAQTFIETQVVKESFNLQGFIWTPENSTDLKPLLWSIVILSVIGGLATLWTLQLRHQVELRTQEVREGQRKLSAILDNTFQLQGLLDAEGRLVEANSTARSFAGVEINEVVGKWFWDTVWWTHSSTEQEKLREAIRQIQQGKEGGRFETVHPDRSGNLHTIDFSIRAVRLEDQSLLYMMVEGYDITDRKGAENARRISEANLLALMENSSGSIWSMDREMRYLTFNSRYLDHILALGGLKAELGQLLPEVEPKEHFAEWRPYYERALKGERFKATFNEDVRGKTRVFQASFNPIRHGGEVTGVCVFSDDVTDQKQLEDQLRQSQKMDAIGQLAGGVAHDFNNLLTVIQANASLAKIVKLSPEMTTRAFSEILDAANRAGTLTRQLLTFSRQQPVNKTSLNLNQIVSDMNRMLQRLIGEHILVNLRLSSTPALVLADASMMEQIVLNLAVNARDAMPQGGTLTLTTRQLLLKQLPREAPSQALPGHYICLEVRDTGTGIPEEHLQRIFEPFFTTKAIGQGTGIGLATVFGIAQQHGGWVTVESQWGAGAAFQVFLPLLSIPEQPSIQEETALPSSLGTRGTATLLIVEDEGTVRTIVKHVLTAHGYKVHEATSGQEALTLWEEIGPEVDLVLTDMIMPGGVSGHQLAAQLQTLKPEVKIIYTSGYSAETFRRDSVLPEDAILLRKPYTAAQLLAEVHRLIPGDLDATQA</sequence>
<dbReference type="InterPro" id="IPR005467">
    <property type="entry name" value="His_kinase_dom"/>
</dbReference>
<feature type="modified residue" description="4-aspartylphosphate" evidence="4">
    <location>
        <position position="949"/>
    </location>
</feature>